<evidence type="ECO:0000313" key="2">
    <source>
        <dbReference type="EMBL" id="KAL3421258.1"/>
    </source>
</evidence>
<evidence type="ECO:0000313" key="3">
    <source>
        <dbReference type="Proteomes" id="UP001629113"/>
    </source>
</evidence>
<dbReference type="Proteomes" id="UP001629113">
    <property type="component" value="Unassembled WGS sequence"/>
</dbReference>
<name>A0ABR4PD56_9HELO</name>
<keyword evidence="3" id="KW-1185">Reference proteome</keyword>
<feature type="region of interest" description="Disordered" evidence="1">
    <location>
        <begin position="1"/>
        <end position="28"/>
    </location>
</feature>
<reference evidence="2 3" key="1">
    <citation type="submission" date="2024-06" db="EMBL/GenBank/DDBJ databases">
        <title>Complete genome of Phlyctema vagabunda strain 19-DSS-EL-015.</title>
        <authorList>
            <person name="Fiorenzani C."/>
        </authorList>
    </citation>
    <scope>NUCLEOTIDE SEQUENCE [LARGE SCALE GENOMIC DNA]</scope>
    <source>
        <strain evidence="2 3">19-DSS-EL-015</strain>
    </source>
</reference>
<dbReference type="EMBL" id="JBFCZG010000006">
    <property type="protein sequence ID" value="KAL3421258.1"/>
    <property type="molecule type" value="Genomic_DNA"/>
</dbReference>
<protein>
    <submittedName>
        <fullName evidence="2">Uncharacterized protein</fullName>
    </submittedName>
</protein>
<accession>A0ABR4PD56</accession>
<evidence type="ECO:0000256" key="1">
    <source>
        <dbReference type="SAM" id="MobiDB-lite"/>
    </source>
</evidence>
<comment type="caution">
    <text evidence="2">The sequence shown here is derived from an EMBL/GenBank/DDBJ whole genome shotgun (WGS) entry which is preliminary data.</text>
</comment>
<gene>
    <name evidence="2" type="ORF">PVAG01_07703</name>
</gene>
<feature type="compositionally biased region" description="Polar residues" evidence="1">
    <location>
        <begin position="10"/>
        <end position="26"/>
    </location>
</feature>
<sequence>MHSDREWSEGTVNHNHATCSGATSAPSPVPLFDFLRLAIPT</sequence>
<organism evidence="2 3">
    <name type="scientific">Phlyctema vagabunda</name>
    <dbReference type="NCBI Taxonomy" id="108571"/>
    <lineage>
        <taxon>Eukaryota</taxon>
        <taxon>Fungi</taxon>
        <taxon>Dikarya</taxon>
        <taxon>Ascomycota</taxon>
        <taxon>Pezizomycotina</taxon>
        <taxon>Leotiomycetes</taxon>
        <taxon>Helotiales</taxon>
        <taxon>Dermateaceae</taxon>
        <taxon>Phlyctema</taxon>
    </lineage>
</organism>
<proteinExistence type="predicted"/>